<keyword evidence="2" id="KW-1185">Reference proteome</keyword>
<evidence type="ECO:0000313" key="2">
    <source>
        <dbReference type="Proteomes" id="UP000315366"/>
    </source>
</evidence>
<protein>
    <submittedName>
        <fullName evidence="1">Uncharacterized protein</fullName>
    </submittedName>
</protein>
<sequence>MNKMHQAMKRKGWHPGREQTRPLMRKAGLCGVQRPCSPPSPT</sequence>
<gene>
    <name evidence="1" type="ORF">FHI80_19765</name>
</gene>
<dbReference type="Proteomes" id="UP000315366">
    <property type="component" value="Unassembled WGS sequence"/>
</dbReference>
<comment type="caution">
    <text evidence="1">The sequence shown here is derived from an EMBL/GenBank/DDBJ whole genome shotgun (WGS) entry which is preliminary data.</text>
</comment>
<name>A0ACD3TLU0_9MYCO</name>
<evidence type="ECO:0000313" key="1">
    <source>
        <dbReference type="EMBL" id="TPD49383.1"/>
    </source>
</evidence>
<accession>A0ACD3TLU0</accession>
<dbReference type="EMBL" id="VDER01000047">
    <property type="protein sequence ID" value="TPD49383.1"/>
    <property type="molecule type" value="Genomic_DNA"/>
</dbReference>
<reference evidence="1" key="1">
    <citation type="submission" date="2019-05" db="EMBL/GenBank/DDBJ databases">
        <title>Whole genome sequence of Mycobacterium orygis isolated from a cattle in Chennai, India.</title>
        <authorList>
            <person name="Refaya A.K."/>
            <person name="Kumar N."/>
            <person name="Veerasamy M."/>
            <person name="Raj D."/>
            <person name="Balaji S."/>
            <person name="Peacock S.J."/>
            <person name="Palaniyandi K."/>
        </authorList>
    </citation>
    <scope>NUCLEOTIDE SEQUENCE</scope>
    <source>
        <strain evidence="1">NIRTAH144</strain>
    </source>
</reference>
<organism evidence="1 2">
    <name type="scientific">Mycobacterium orygis</name>
    <dbReference type="NCBI Taxonomy" id="1305738"/>
    <lineage>
        <taxon>Bacteria</taxon>
        <taxon>Bacillati</taxon>
        <taxon>Actinomycetota</taxon>
        <taxon>Actinomycetes</taxon>
        <taxon>Mycobacteriales</taxon>
        <taxon>Mycobacteriaceae</taxon>
        <taxon>Mycobacterium</taxon>
        <taxon>Mycobacterium tuberculosis complex</taxon>
    </lineage>
</organism>
<proteinExistence type="predicted"/>